<comment type="caution">
    <text evidence="1">The sequence shown here is derived from an EMBL/GenBank/DDBJ whole genome shotgun (WGS) entry which is preliminary data.</text>
</comment>
<reference evidence="1" key="1">
    <citation type="journal article" date="2020" name="mSystems">
        <title>Genome- and Community-Level Interaction Insights into Carbon Utilization and Element Cycling Functions of Hydrothermarchaeota in Hydrothermal Sediment.</title>
        <authorList>
            <person name="Zhou Z."/>
            <person name="Liu Y."/>
            <person name="Xu W."/>
            <person name="Pan J."/>
            <person name="Luo Z.H."/>
            <person name="Li M."/>
        </authorList>
    </citation>
    <scope>NUCLEOTIDE SEQUENCE [LARGE SCALE GENOMIC DNA]</scope>
    <source>
        <strain evidence="1">SpSt-81</strain>
    </source>
</reference>
<dbReference type="EMBL" id="DTIN01000014">
    <property type="protein sequence ID" value="HFX13400.1"/>
    <property type="molecule type" value="Genomic_DNA"/>
</dbReference>
<name>A0A7C3RK05_DICTH</name>
<dbReference type="AlphaFoldDB" id="A0A7C3RK05"/>
<accession>A0A7C3RK05</accession>
<sequence>MGVVCREIIREDENFYILRINCTSDLSKKLIDLGIKWVYKGDQNLLWDALITDLVIYNNLKENLPFVPFIHDEKLGTGDYRLIPFYKDPGRYTLTEDYAGKLTGAVYINQDISYGLLYGVPIEPSEYNDLNFKLLWLAKDWGKFRDIIKRDDNFSKSLADFGFSLDYENYSVFTGSGIMANKETLTSYFQRNPKAEIYYLFSKSIGWYGIVPRYPEEISLSSIYFDDELLRYLKTLFILGLRGTLKQVKNREERKGILKRARKIYNWAKEILEEQNVSIADFQIRLAEKIIKDISEDYNFNFQRTSDILKIASYEDLKNKSFYYFFDLLLKYPIIFSNAYNSALNKARLPLKRVVMRENTLQLPYFLEIFNFQGNRKVLIRCNLEIINQDKPYIRLSSPHCKSFVLVSKENLDSAETFLKTLYDSGKFPYGFALIGKAGPFMAEMRKHPRVLAVPEEGSKYAPMVDYFLGELNSYLKSIPDSHLIRVRLNLLDNLDKMDLDIQVPKFIEIYLGKKVINSKEFSKIWRNKVEQVSKFLEIIKGLELGEYFHLASFILYEKGYSVDLGRSIKLVKKLESKGYDGIFKNFTFPESFLLMLYNLSNERKEVIKRIKEKKLEAPRELFELRDFIEYKILFLFGVLIRSLLIFKKSLHYLNYRPYSIILYLISPEFIKHLIRNSELYLERVEFKT</sequence>
<gene>
    <name evidence="1" type="ORF">ENW00_04460</name>
</gene>
<proteinExistence type="predicted"/>
<organism evidence="1">
    <name type="scientific">Dictyoglomus thermophilum</name>
    <dbReference type="NCBI Taxonomy" id="14"/>
    <lineage>
        <taxon>Bacteria</taxon>
        <taxon>Pseudomonadati</taxon>
        <taxon>Dictyoglomota</taxon>
        <taxon>Dictyoglomia</taxon>
        <taxon>Dictyoglomales</taxon>
        <taxon>Dictyoglomaceae</taxon>
        <taxon>Dictyoglomus</taxon>
    </lineage>
</organism>
<protein>
    <submittedName>
        <fullName evidence="1">Uncharacterized protein</fullName>
    </submittedName>
</protein>
<evidence type="ECO:0000313" key="1">
    <source>
        <dbReference type="EMBL" id="HFX13400.1"/>
    </source>
</evidence>